<reference evidence="3 4" key="1">
    <citation type="journal article" date="2012" name="J. Bacteriol.">
        <title>Genome sequence of the pathogenic Herbaspirillum seropedicae strain Os34, isolated from rice roots.</title>
        <authorList>
            <person name="Ye W."/>
            <person name="Ye S."/>
            <person name="Liu J."/>
            <person name="Chang S."/>
            <person name="Chen M."/>
            <person name="Zhu B."/>
            <person name="Guo L."/>
            <person name="An Q."/>
        </authorList>
    </citation>
    <scope>NUCLEOTIDE SEQUENCE [LARGE SCALE GENOMIC DNA]</scope>
    <source>
        <strain evidence="3 4">Os34</strain>
    </source>
</reference>
<dbReference type="EMBL" id="CP008956">
    <property type="protein sequence ID" value="QJQ00826.1"/>
    <property type="molecule type" value="Genomic_DNA"/>
</dbReference>
<feature type="chain" id="PRO_5026700119" evidence="2">
    <location>
        <begin position="22"/>
        <end position="92"/>
    </location>
</feature>
<dbReference type="RefSeq" id="WP_017451026.1">
    <property type="nucleotide sequence ID" value="NZ_CP008956.1"/>
</dbReference>
<keyword evidence="2" id="KW-0732">Signal</keyword>
<proteinExistence type="predicted"/>
<feature type="compositionally biased region" description="Low complexity" evidence="1">
    <location>
        <begin position="75"/>
        <end position="86"/>
    </location>
</feature>
<evidence type="ECO:0000256" key="1">
    <source>
        <dbReference type="SAM" id="MobiDB-lite"/>
    </source>
</evidence>
<name>A0A6M3ZQM4_9BURK</name>
<dbReference type="AlphaFoldDB" id="A0A6M3ZQM4"/>
<feature type="region of interest" description="Disordered" evidence="1">
    <location>
        <begin position="67"/>
        <end position="92"/>
    </location>
</feature>
<evidence type="ECO:0000313" key="4">
    <source>
        <dbReference type="Proteomes" id="UP000501648"/>
    </source>
</evidence>
<accession>A0A6M3ZQM4</accession>
<evidence type="ECO:0000313" key="3">
    <source>
        <dbReference type="EMBL" id="QJQ00826.1"/>
    </source>
</evidence>
<evidence type="ECO:0000256" key="2">
    <source>
        <dbReference type="SAM" id="SignalP"/>
    </source>
</evidence>
<gene>
    <name evidence="3" type="ORF">C798_11460</name>
</gene>
<protein>
    <submittedName>
        <fullName evidence="3">DUF4148 domain-containing protein</fullName>
    </submittedName>
</protein>
<dbReference type="InterPro" id="IPR025421">
    <property type="entry name" value="DUF4148"/>
</dbReference>
<sequence>MNIKNIVVAASLLAAAGAAMAEAPYPPQTPFHSTQTRADVKAELQRAQANHEIALRNEYPLVRQAPSKLSRQDVQNQLQQANRAAQSLYTGA</sequence>
<organism evidence="3 4">
    <name type="scientific">Herbaspirillum rubrisubalbicans Os34</name>
    <dbReference type="NCBI Taxonomy" id="1235827"/>
    <lineage>
        <taxon>Bacteria</taxon>
        <taxon>Pseudomonadati</taxon>
        <taxon>Pseudomonadota</taxon>
        <taxon>Betaproteobacteria</taxon>
        <taxon>Burkholderiales</taxon>
        <taxon>Oxalobacteraceae</taxon>
        <taxon>Herbaspirillum</taxon>
    </lineage>
</organism>
<dbReference type="Proteomes" id="UP000501648">
    <property type="component" value="Chromosome"/>
</dbReference>
<feature type="signal peptide" evidence="2">
    <location>
        <begin position="1"/>
        <end position="21"/>
    </location>
</feature>
<dbReference type="Pfam" id="PF13663">
    <property type="entry name" value="DUF4148"/>
    <property type="match status" value="1"/>
</dbReference>